<reference evidence="2 3" key="1">
    <citation type="submission" date="2018-09" db="EMBL/GenBank/DDBJ databases">
        <authorList>
            <person name="Bourgeret J.M."/>
            <person name="Earl J.S."/>
            <person name="Green J.W."/>
            <person name="Hall T.N."/>
            <person name="Harrison K."/>
            <person name="Henman N.A."/>
            <person name="Henninger B.R."/>
            <person name="Hossain F.N."/>
            <person name="Knight G.I."/>
            <person name="Martin A.R."/>
            <person name="Mercado K.L."/>
            <person name="Mills L."/>
            <person name="Moore J.I."/>
            <person name="Pringle A.E."/>
            <person name="Revis J.A."/>
            <person name="Reynolds V.M."/>
            <person name="Stidham T."/>
            <person name="Thomas G.M."/>
            <person name="Tripp L.M."/>
            <person name="Monti D.L."/>
            <person name="Claughton R.M."/>
            <person name="Riley T.A."/>
            <person name="Yancie K.G."/>
            <person name="Brown C.E."/>
            <person name="Garlena R.A."/>
            <person name="Russell D.A."/>
            <person name="Pope W.H."/>
            <person name="Jacobs-Sera D."/>
            <person name="Hatfull G.F."/>
        </authorList>
    </citation>
    <scope>NUCLEOTIDE SEQUENCE [LARGE SCALE GENOMIC DNA]</scope>
</reference>
<evidence type="ECO:0000313" key="2">
    <source>
        <dbReference type="EMBL" id="AYQ98828.1"/>
    </source>
</evidence>
<gene>
    <name evidence="2" type="primary">51</name>
    <name evidence="2" type="ORF">TROY_51</name>
</gene>
<feature type="region of interest" description="Disordered" evidence="1">
    <location>
        <begin position="1"/>
        <end position="24"/>
    </location>
</feature>
<proteinExistence type="predicted"/>
<sequence>MTSHVATQPRPRRRDHPDGTHLMTPPVESLAAALSAIGRALDEATAALEHAWNAARDFHQEIERERTRRPHEVPAGKRRRPYGRNR</sequence>
<name>A0A3G3LXF7_9CAUD</name>
<protein>
    <submittedName>
        <fullName evidence="2">Uncharacterized protein</fullName>
    </submittedName>
</protein>
<feature type="region of interest" description="Disordered" evidence="1">
    <location>
        <begin position="62"/>
        <end position="86"/>
    </location>
</feature>
<evidence type="ECO:0000256" key="1">
    <source>
        <dbReference type="SAM" id="MobiDB-lite"/>
    </source>
</evidence>
<feature type="compositionally biased region" description="Basic residues" evidence="1">
    <location>
        <begin position="76"/>
        <end position="86"/>
    </location>
</feature>
<organism evidence="2 3">
    <name type="scientific">Corynebacterium phage Troy</name>
    <dbReference type="NCBI Taxonomy" id="2483720"/>
    <lineage>
        <taxon>Viruses</taxon>
        <taxon>Duplodnaviria</taxon>
        <taxon>Heunggongvirae</taxon>
        <taxon>Uroviricota</taxon>
        <taxon>Caudoviricetes</taxon>
        <taxon>Samwavirus</taxon>
        <taxon>Samwavirus samW</taxon>
    </lineage>
</organism>
<dbReference type="EMBL" id="MH926061">
    <property type="protein sequence ID" value="AYQ98828.1"/>
    <property type="molecule type" value="Genomic_DNA"/>
</dbReference>
<accession>A0A3G3LXF7</accession>
<feature type="compositionally biased region" description="Basic and acidic residues" evidence="1">
    <location>
        <begin position="62"/>
        <end position="75"/>
    </location>
</feature>
<dbReference type="Proteomes" id="UP000271827">
    <property type="component" value="Segment"/>
</dbReference>
<evidence type="ECO:0000313" key="3">
    <source>
        <dbReference type="Proteomes" id="UP000271827"/>
    </source>
</evidence>